<accession>A0ABQ5FYR9</accession>
<dbReference type="Proteomes" id="UP001151760">
    <property type="component" value="Unassembled WGS sequence"/>
</dbReference>
<protein>
    <submittedName>
        <fullName evidence="1">Uncharacterized protein</fullName>
    </submittedName>
</protein>
<proteinExistence type="predicted"/>
<gene>
    <name evidence="1" type="ORF">Tco_1019990</name>
</gene>
<organism evidence="1 2">
    <name type="scientific">Tanacetum coccineum</name>
    <dbReference type="NCBI Taxonomy" id="301880"/>
    <lineage>
        <taxon>Eukaryota</taxon>
        <taxon>Viridiplantae</taxon>
        <taxon>Streptophyta</taxon>
        <taxon>Embryophyta</taxon>
        <taxon>Tracheophyta</taxon>
        <taxon>Spermatophyta</taxon>
        <taxon>Magnoliopsida</taxon>
        <taxon>eudicotyledons</taxon>
        <taxon>Gunneridae</taxon>
        <taxon>Pentapetalae</taxon>
        <taxon>asterids</taxon>
        <taxon>campanulids</taxon>
        <taxon>Asterales</taxon>
        <taxon>Asteraceae</taxon>
        <taxon>Asteroideae</taxon>
        <taxon>Anthemideae</taxon>
        <taxon>Anthemidinae</taxon>
        <taxon>Tanacetum</taxon>
    </lineage>
</organism>
<keyword evidence="2" id="KW-1185">Reference proteome</keyword>
<comment type="caution">
    <text evidence="1">The sequence shown here is derived from an EMBL/GenBank/DDBJ whole genome shotgun (WGS) entry which is preliminary data.</text>
</comment>
<reference evidence="1" key="1">
    <citation type="journal article" date="2022" name="Int. J. Mol. Sci.">
        <title>Draft Genome of Tanacetum Coccineum: Genomic Comparison of Closely Related Tanacetum-Family Plants.</title>
        <authorList>
            <person name="Yamashiro T."/>
            <person name="Shiraishi A."/>
            <person name="Nakayama K."/>
            <person name="Satake H."/>
        </authorList>
    </citation>
    <scope>NUCLEOTIDE SEQUENCE</scope>
</reference>
<evidence type="ECO:0000313" key="2">
    <source>
        <dbReference type="Proteomes" id="UP001151760"/>
    </source>
</evidence>
<name>A0ABQ5FYR9_9ASTR</name>
<evidence type="ECO:0000313" key="1">
    <source>
        <dbReference type="EMBL" id="GJT68510.1"/>
    </source>
</evidence>
<reference evidence="1" key="2">
    <citation type="submission" date="2022-01" db="EMBL/GenBank/DDBJ databases">
        <authorList>
            <person name="Yamashiro T."/>
            <person name="Shiraishi A."/>
            <person name="Satake H."/>
            <person name="Nakayama K."/>
        </authorList>
    </citation>
    <scope>NUCLEOTIDE SEQUENCE</scope>
</reference>
<dbReference type="EMBL" id="BQNB010017906">
    <property type="protein sequence ID" value="GJT68510.1"/>
    <property type="molecule type" value="Genomic_DNA"/>
</dbReference>
<sequence length="164" mass="18642">MWGGDLLDEVTNFSVSYFKTSGKLAKLSIETTKKSYSIGDSRCHMVKERKTNVPKGTFDGIYGYNTGGREGKIRSIGFFKDKEEILYSKKRSQDLHDLAHVILYIISNGRHMLRDKDVAFSRRVLGQNDISNLNLTGTNVEALDLLEKIGIIQATQPRWNVKRK</sequence>